<gene>
    <name evidence="3" type="ORF">HGA03_13350</name>
</gene>
<proteinExistence type="predicted"/>
<evidence type="ECO:0008006" key="5">
    <source>
        <dbReference type="Google" id="ProtNLM"/>
    </source>
</evidence>
<comment type="caution">
    <text evidence="3">The sequence shown here is derived from an EMBL/GenBank/DDBJ whole genome shotgun (WGS) entry which is preliminary data.</text>
</comment>
<evidence type="ECO:0000256" key="2">
    <source>
        <dbReference type="SAM" id="SignalP"/>
    </source>
</evidence>
<dbReference type="Proteomes" id="UP000581206">
    <property type="component" value="Unassembled WGS sequence"/>
</dbReference>
<sequence>MRARAGASVLAALAVVLLLAPSASAANPGEEVGLSRDGVTWSPDLTTDLFDPAMVWVPGDDEVTTLYVRNQSGEPARGFAQVLVGPEDAEFAEDLRVRTRYDGGAWTVGATSRTTGFAVGAVLRIDIGVQFDPVSGNESEGRAVPLAVRVVLASVIPGRDVDPTPSPGTPVGGAGGGAVPAPAGAPVVGDVAAGDGAVGAGAAVRYGGLLGATGADALRVLVAAGVLVLTGAWFLVARRHRRGAP</sequence>
<dbReference type="RefSeq" id="WP_168630779.1">
    <property type="nucleotide sequence ID" value="NZ_BONL01000026.1"/>
</dbReference>
<evidence type="ECO:0000256" key="1">
    <source>
        <dbReference type="SAM" id="Phobius"/>
    </source>
</evidence>
<feature type="transmembrane region" description="Helical" evidence="1">
    <location>
        <begin position="217"/>
        <end position="236"/>
    </location>
</feature>
<dbReference type="EMBL" id="JAAXOX010000007">
    <property type="protein sequence ID" value="NKY23653.1"/>
    <property type="molecule type" value="Genomic_DNA"/>
</dbReference>
<protein>
    <recommendedName>
        <fullName evidence="5">Gram-positive cocci surface proteins LPxTG domain-containing protein</fullName>
    </recommendedName>
</protein>
<feature type="signal peptide" evidence="2">
    <location>
        <begin position="1"/>
        <end position="25"/>
    </location>
</feature>
<feature type="chain" id="PRO_5030799249" description="Gram-positive cocci surface proteins LPxTG domain-containing protein" evidence="2">
    <location>
        <begin position="26"/>
        <end position="245"/>
    </location>
</feature>
<keyword evidence="2" id="KW-0732">Signal</keyword>
<evidence type="ECO:0000313" key="4">
    <source>
        <dbReference type="Proteomes" id="UP000581206"/>
    </source>
</evidence>
<organism evidence="3 4">
    <name type="scientific">Cellulomonas denverensis</name>
    <dbReference type="NCBI Taxonomy" id="264297"/>
    <lineage>
        <taxon>Bacteria</taxon>
        <taxon>Bacillati</taxon>
        <taxon>Actinomycetota</taxon>
        <taxon>Actinomycetes</taxon>
        <taxon>Micrococcales</taxon>
        <taxon>Cellulomonadaceae</taxon>
        <taxon>Cellulomonas</taxon>
    </lineage>
</organism>
<accession>A0A7X6KX27</accession>
<keyword evidence="1" id="KW-0472">Membrane</keyword>
<keyword evidence="1" id="KW-0812">Transmembrane</keyword>
<evidence type="ECO:0000313" key="3">
    <source>
        <dbReference type="EMBL" id="NKY23653.1"/>
    </source>
</evidence>
<name>A0A7X6KX27_9CELL</name>
<dbReference type="AlphaFoldDB" id="A0A7X6KX27"/>
<reference evidence="3 4" key="1">
    <citation type="submission" date="2020-04" db="EMBL/GenBank/DDBJ databases">
        <title>MicrobeNet Type strains.</title>
        <authorList>
            <person name="Nicholson A.C."/>
        </authorList>
    </citation>
    <scope>NUCLEOTIDE SEQUENCE [LARGE SCALE GENOMIC DNA]</scope>
    <source>
        <strain evidence="3 4">ATCC BAA-788</strain>
    </source>
</reference>
<keyword evidence="4" id="KW-1185">Reference proteome</keyword>
<keyword evidence="1" id="KW-1133">Transmembrane helix</keyword>